<dbReference type="PROSITE" id="PS51462">
    <property type="entry name" value="NUDIX"/>
    <property type="match status" value="1"/>
</dbReference>
<reference evidence="2" key="1">
    <citation type="journal article" date="2014" name="Genome Biol. Evol.">
        <title>Pangenome evidence for extensive interdomain horizontal transfer affecting lineage core and shell genes in uncultured planktonic thaumarchaeota and euryarchaeota.</title>
        <authorList>
            <person name="Deschamps P."/>
            <person name="Zivanovic Y."/>
            <person name="Moreira D."/>
            <person name="Rodriguez-Valera F."/>
            <person name="Lopez-Garcia P."/>
        </authorList>
    </citation>
    <scope>NUCLEOTIDE SEQUENCE</scope>
</reference>
<dbReference type="Pfam" id="PF00293">
    <property type="entry name" value="NUDIX"/>
    <property type="match status" value="1"/>
</dbReference>
<keyword evidence="2" id="KW-0378">Hydrolase</keyword>
<evidence type="ECO:0000313" key="2">
    <source>
        <dbReference type="EMBL" id="AIE99069.1"/>
    </source>
</evidence>
<feature type="domain" description="Nudix hydrolase" evidence="1">
    <location>
        <begin position="23"/>
        <end position="156"/>
    </location>
</feature>
<dbReference type="InterPro" id="IPR000086">
    <property type="entry name" value="NUDIX_hydrolase_dom"/>
</dbReference>
<organism evidence="2">
    <name type="scientific">uncultured marine thaumarchaeote KM3_105_E03</name>
    <dbReference type="NCBI Taxonomy" id="1455981"/>
    <lineage>
        <taxon>Archaea</taxon>
        <taxon>Nitrososphaerota</taxon>
        <taxon>environmental samples</taxon>
    </lineage>
</organism>
<proteinExistence type="predicted"/>
<dbReference type="InterPro" id="IPR015797">
    <property type="entry name" value="NUDIX_hydrolase-like_dom_sf"/>
</dbReference>
<accession>A0A075G6Q9</accession>
<dbReference type="SUPFAM" id="SSF55811">
    <property type="entry name" value="Nudix"/>
    <property type="match status" value="1"/>
</dbReference>
<dbReference type="Gene3D" id="3.90.79.10">
    <property type="entry name" value="Nucleoside Triphosphate Pyrophosphohydrolase"/>
    <property type="match status" value="1"/>
</dbReference>
<name>A0A075G6Q9_9ARCH</name>
<protein>
    <submittedName>
        <fullName evidence="2">NUDIX hydrolase</fullName>
    </submittedName>
</protein>
<sequence length="156" mass="18322">MIWINHIENYPPCSDQPPGKDLNYTNIVTSFLKNDDKILILKRSDKVKSMRNLWAGISGIIEKGDISPLSRAEIEIFEETGIRKEQINLLKESQQMKIVSVQYKNHEWNIFPFLFKVENPEIKLNWENSEFEWVKPSNIVNYKTVPSLDKILFNLL</sequence>
<dbReference type="EMBL" id="KF900554">
    <property type="protein sequence ID" value="AIE99069.1"/>
    <property type="molecule type" value="Genomic_DNA"/>
</dbReference>
<evidence type="ECO:0000259" key="1">
    <source>
        <dbReference type="PROSITE" id="PS51462"/>
    </source>
</evidence>
<dbReference type="AlphaFoldDB" id="A0A075G6Q9"/>
<dbReference type="GO" id="GO:0016787">
    <property type="term" value="F:hydrolase activity"/>
    <property type="evidence" value="ECO:0007669"/>
    <property type="project" value="UniProtKB-KW"/>
</dbReference>